<evidence type="ECO:0000313" key="1">
    <source>
        <dbReference type="EMBL" id="BBP89713.1"/>
    </source>
</evidence>
<dbReference type="Gene3D" id="3.10.450.420">
    <property type="match status" value="1"/>
</dbReference>
<dbReference type="InterPro" id="IPR031841">
    <property type="entry name" value="Endopep_inhib"/>
</dbReference>
<dbReference type="EMBL" id="AP021906">
    <property type="protein sequence ID" value="BBP89713.1"/>
    <property type="molecule type" value="Genomic_DNA"/>
</dbReference>
<dbReference type="Proteomes" id="UP000464658">
    <property type="component" value="Chromosome"/>
</dbReference>
<evidence type="ECO:0000313" key="2">
    <source>
        <dbReference type="Proteomes" id="UP000464658"/>
    </source>
</evidence>
<protein>
    <recommendedName>
        <fullName evidence="3">IseA DL-endopeptidase inhibitor</fullName>
    </recommendedName>
</protein>
<evidence type="ECO:0008006" key="3">
    <source>
        <dbReference type="Google" id="ProtNLM"/>
    </source>
</evidence>
<name>A0A5S9M9A3_BACIA</name>
<sequence>MRKGGNRLEKKLFVLLTAIMLMISLQTTTLAASKKSAALTNKEALHIALDAREHFWSAMSGYKIKDHSNVKLKSFTYKDMTYNYLSKTFDTKKKLNSYLSQVFTQDAIKHGLKKIISSLFIKSKMAVPVGDGDNMLNWEKATPKLVSKKQTVRTYEFTVPTLDGRKVKRTVTYEKKSKKNWKVTQIDAVI</sequence>
<proteinExistence type="predicted"/>
<dbReference type="AlphaFoldDB" id="A0A5S9M9A3"/>
<gene>
    <name evidence="1" type="primary">yoeB</name>
    <name evidence="1" type="ORF">BsIDN1_33310</name>
</gene>
<organism evidence="1 2">
    <name type="scientific">Bacillus safensis</name>
    <dbReference type="NCBI Taxonomy" id="561879"/>
    <lineage>
        <taxon>Bacteria</taxon>
        <taxon>Bacillati</taxon>
        <taxon>Bacillota</taxon>
        <taxon>Bacilli</taxon>
        <taxon>Bacillales</taxon>
        <taxon>Bacillaceae</taxon>
        <taxon>Bacillus</taxon>
    </lineage>
</organism>
<reference evidence="1 2" key="1">
    <citation type="submission" date="2019-12" db="EMBL/GenBank/DDBJ databases">
        <title>Full genome sequence of a Bacillus safensis strain isolated from commercially available natto in Indonesia.</title>
        <authorList>
            <person name="Yoshida M."/>
            <person name="Uomi M."/>
            <person name="Waturangi D."/>
            <person name="Ekaputri J.J."/>
            <person name="Setiamarga D.H.E."/>
        </authorList>
    </citation>
    <scope>NUCLEOTIDE SEQUENCE [LARGE SCALE GENOMIC DNA]</scope>
    <source>
        <strain evidence="1 2">IDN1</strain>
    </source>
</reference>
<accession>A0A5S9M9A3</accession>
<dbReference type="Pfam" id="PF16800">
    <property type="entry name" value="Endopep_inhib"/>
    <property type="match status" value="1"/>
</dbReference>
<dbReference type="InterPro" id="IPR053749">
    <property type="entry name" value="TA_system-associated_sf"/>
</dbReference>